<name>A0A073J8V7_9RHOB</name>
<dbReference type="AlphaFoldDB" id="A0A073J8V7"/>
<protein>
    <submittedName>
        <fullName evidence="1">Uncharacterized protein</fullName>
    </submittedName>
</protein>
<comment type="caution">
    <text evidence="1">The sequence shown here is derived from an EMBL/GenBank/DDBJ whole genome shotgun (WGS) entry which is preliminary data.</text>
</comment>
<dbReference type="Proteomes" id="UP000027746">
    <property type="component" value="Unassembled WGS sequence"/>
</dbReference>
<evidence type="ECO:0000313" key="1">
    <source>
        <dbReference type="EMBL" id="KEJ94162.1"/>
    </source>
</evidence>
<gene>
    <name evidence="1" type="ORF">SUH3_07885</name>
</gene>
<accession>A0A073J8V7</accession>
<organism evidence="1 2">
    <name type="scientific">Pseudosulfitobacter pseudonitzschiae</name>
    <dbReference type="NCBI Taxonomy" id="1402135"/>
    <lineage>
        <taxon>Bacteria</taxon>
        <taxon>Pseudomonadati</taxon>
        <taxon>Pseudomonadota</taxon>
        <taxon>Alphaproteobacteria</taxon>
        <taxon>Rhodobacterales</taxon>
        <taxon>Roseobacteraceae</taxon>
        <taxon>Pseudosulfitobacter</taxon>
    </lineage>
</organism>
<sequence>MDMSRTLLENEIGAVKFATEVIGHWARDRRISIPALDPALAEIVHAFTPVYQRRGRSDESLIGYEITGVETEKIRNLYSSAKRAHEFILDIAQTNILLGHPVPEPIRLLVAKSLRAGVRPPPDGGTRSVGERNILFVILAERMKESFGIARFSESNFSATQAIWAACLEFEVAVTDSQVGKVIRENKDLRSYCSSHPNLLGSRSAVVDALIGRPHVPAFLPQPEAFKNALTRLGHTLEDN</sequence>
<proteinExistence type="predicted"/>
<keyword evidence="2" id="KW-1185">Reference proteome</keyword>
<reference evidence="1 2" key="1">
    <citation type="submission" date="2014-01" db="EMBL/GenBank/DDBJ databases">
        <title>Sulfitobacter sp. H3 (MCCC 1A00686) Genome Sequencing.</title>
        <authorList>
            <person name="Lai Q."/>
            <person name="Hong Z."/>
        </authorList>
    </citation>
    <scope>NUCLEOTIDE SEQUENCE [LARGE SCALE GENOMIC DNA]</scope>
    <source>
        <strain evidence="1 2">H3</strain>
    </source>
</reference>
<evidence type="ECO:0000313" key="2">
    <source>
        <dbReference type="Proteomes" id="UP000027746"/>
    </source>
</evidence>
<dbReference type="EMBL" id="JAMD01000017">
    <property type="protein sequence ID" value="KEJ94162.1"/>
    <property type="molecule type" value="Genomic_DNA"/>
</dbReference>